<dbReference type="AlphaFoldDB" id="A0A317PUJ5"/>
<dbReference type="EMBL" id="QGTS01000014">
    <property type="protein sequence ID" value="PWW04970.1"/>
    <property type="molecule type" value="Genomic_DNA"/>
</dbReference>
<organism evidence="2 3">
    <name type="scientific">Mangrovibacter plantisponsor</name>
    <dbReference type="NCBI Taxonomy" id="451513"/>
    <lineage>
        <taxon>Bacteria</taxon>
        <taxon>Pseudomonadati</taxon>
        <taxon>Pseudomonadota</taxon>
        <taxon>Gammaproteobacteria</taxon>
        <taxon>Enterobacterales</taxon>
        <taxon>Enterobacteriaceae</taxon>
        <taxon>Mangrovibacter</taxon>
    </lineage>
</organism>
<keyword evidence="1" id="KW-1133">Transmembrane helix</keyword>
<sequence>MFKTYIKSLYIDIKEVTESFGVVKSILATAVSLVAYYSAFNLVEYIKPYQVEITSAIIVLLFFFSSYRTWKKTYEKLQEKQQKKVVIESESVKLQAGVTNQAVQIRILHFKFTFNIQNHKKHSISINSIDLSNLLSLLKTMQDSISYHTQFNNLFPLEIRPESTGQFTINFSYTFKTCGFNEQILFLEKLSSISYKIPVEIYSVDGKEYVNSCISIDLIQFLNGFDAQYYHFDRKIITDCLSRLSSS</sequence>
<keyword evidence="1" id="KW-0472">Membrane</keyword>
<reference evidence="2 3" key="1">
    <citation type="submission" date="2018-05" db="EMBL/GenBank/DDBJ databases">
        <title>Genomic Encyclopedia of Type Strains, Phase IV (KMG-IV): sequencing the most valuable type-strain genomes for metagenomic binning, comparative biology and taxonomic classification.</title>
        <authorList>
            <person name="Goeker M."/>
        </authorList>
    </citation>
    <scope>NUCLEOTIDE SEQUENCE [LARGE SCALE GENOMIC DNA]</scope>
    <source>
        <strain evidence="2 3">DSM 19579</strain>
    </source>
</reference>
<dbReference type="RefSeq" id="WP_110027519.1">
    <property type="nucleotide sequence ID" value="NZ_QGTS01000014.1"/>
</dbReference>
<name>A0A317PUJ5_9ENTR</name>
<feature type="transmembrane region" description="Helical" evidence="1">
    <location>
        <begin position="21"/>
        <end position="39"/>
    </location>
</feature>
<proteinExistence type="predicted"/>
<evidence type="ECO:0000313" key="2">
    <source>
        <dbReference type="EMBL" id="PWW04970.1"/>
    </source>
</evidence>
<protein>
    <submittedName>
        <fullName evidence="2">Uncharacterized protein</fullName>
    </submittedName>
</protein>
<keyword evidence="1" id="KW-0812">Transmembrane</keyword>
<feature type="transmembrane region" description="Helical" evidence="1">
    <location>
        <begin position="51"/>
        <end position="70"/>
    </location>
</feature>
<keyword evidence="3" id="KW-1185">Reference proteome</keyword>
<dbReference type="Proteomes" id="UP000246744">
    <property type="component" value="Unassembled WGS sequence"/>
</dbReference>
<evidence type="ECO:0000256" key="1">
    <source>
        <dbReference type="SAM" id="Phobius"/>
    </source>
</evidence>
<gene>
    <name evidence="2" type="ORF">DES37_11466</name>
</gene>
<evidence type="ECO:0000313" key="3">
    <source>
        <dbReference type="Proteomes" id="UP000246744"/>
    </source>
</evidence>
<accession>A0A317PUJ5</accession>
<comment type="caution">
    <text evidence="2">The sequence shown here is derived from an EMBL/GenBank/DDBJ whole genome shotgun (WGS) entry which is preliminary data.</text>
</comment>